<keyword evidence="2" id="KW-1185">Reference proteome</keyword>
<protein>
    <submittedName>
        <fullName evidence="1">Uncharacterized protein</fullName>
    </submittedName>
</protein>
<comment type="caution">
    <text evidence="1">The sequence shown here is derived from an EMBL/GenBank/DDBJ whole genome shotgun (WGS) entry which is preliminary data.</text>
</comment>
<accession>A0ABY2BQT7</accession>
<organism evidence="1 2">
    <name type="scientific">Kribbella orskensis</name>
    <dbReference type="NCBI Taxonomy" id="2512216"/>
    <lineage>
        <taxon>Bacteria</taxon>
        <taxon>Bacillati</taxon>
        <taxon>Actinomycetota</taxon>
        <taxon>Actinomycetes</taxon>
        <taxon>Propionibacteriales</taxon>
        <taxon>Kribbellaceae</taxon>
        <taxon>Kribbella</taxon>
    </lineage>
</organism>
<name>A0ABY2BQT7_9ACTN</name>
<sequence>MSRAMLRQRKARQQLTGLRSTWQQIYGQRMH</sequence>
<evidence type="ECO:0000313" key="1">
    <source>
        <dbReference type="EMBL" id="TCO27673.1"/>
    </source>
</evidence>
<reference evidence="1 2" key="1">
    <citation type="journal article" date="2015" name="Stand. Genomic Sci.">
        <title>Genomic Encyclopedia of Bacterial and Archaeal Type Strains, Phase III: the genomes of soil and plant-associated and newly described type strains.</title>
        <authorList>
            <person name="Whitman W.B."/>
            <person name="Woyke T."/>
            <person name="Klenk H.P."/>
            <person name="Zhou Y."/>
            <person name="Lilburn T.G."/>
            <person name="Beck B.J."/>
            <person name="De Vos P."/>
            <person name="Vandamme P."/>
            <person name="Eisen J.A."/>
            <person name="Garrity G."/>
            <person name="Hugenholtz P."/>
            <person name="Kyrpides N.C."/>
        </authorList>
    </citation>
    <scope>NUCLEOTIDE SEQUENCE [LARGE SCALE GENOMIC DNA]</scope>
    <source>
        <strain evidence="1 2">VKM Ac-2538</strain>
    </source>
</reference>
<dbReference type="EMBL" id="SLWM01000003">
    <property type="protein sequence ID" value="TCO27673.1"/>
    <property type="molecule type" value="Genomic_DNA"/>
</dbReference>
<dbReference type="Proteomes" id="UP000295818">
    <property type="component" value="Unassembled WGS sequence"/>
</dbReference>
<gene>
    <name evidence="1" type="ORF">EV644_103375</name>
</gene>
<evidence type="ECO:0000313" key="2">
    <source>
        <dbReference type="Proteomes" id="UP000295818"/>
    </source>
</evidence>
<proteinExistence type="predicted"/>